<dbReference type="Proteomes" id="UP001246244">
    <property type="component" value="Unassembled WGS sequence"/>
</dbReference>
<evidence type="ECO:0000256" key="2">
    <source>
        <dbReference type="ARBA" id="ARBA00038292"/>
    </source>
</evidence>
<dbReference type="EMBL" id="JAVKPK010000016">
    <property type="protein sequence ID" value="MDR7665265.1"/>
    <property type="molecule type" value="Genomic_DNA"/>
</dbReference>
<dbReference type="Pfam" id="PF03358">
    <property type="entry name" value="FMN_red"/>
    <property type="match status" value="1"/>
</dbReference>
<name>A0ABU2CZU6_9EURY</name>
<dbReference type="InterPro" id="IPR005025">
    <property type="entry name" value="FMN_Rdtase-like_dom"/>
</dbReference>
<comment type="similarity">
    <text evidence="2">Belongs to the SsuE family. Isf subfamily.</text>
</comment>
<dbReference type="Gene3D" id="3.40.50.360">
    <property type="match status" value="1"/>
</dbReference>
<gene>
    <name evidence="4" type="ORF">RG963_05600</name>
</gene>
<accession>A0ABU2CZU6</accession>
<proteinExistence type="inferred from homology"/>
<organism evidence="4 5">
    <name type="scientific">Methanosarcina baikalica</name>
    <dbReference type="NCBI Taxonomy" id="3073890"/>
    <lineage>
        <taxon>Archaea</taxon>
        <taxon>Methanobacteriati</taxon>
        <taxon>Methanobacteriota</taxon>
        <taxon>Stenosarchaea group</taxon>
        <taxon>Methanomicrobia</taxon>
        <taxon>Methanosarcinales</taxon>
        <taxon>Methanosarcinaceae</taxon>
        <taxon>Methanosarcina</taxon>
    </lineage>
</organism>
<feature type="domain" description="NADPH-dependent FMN reductase-like" evidence="3">
    <location>
        <begin position="3"/>
        <end position="132"/>
    </location>
</feature>
<evidence type="ECO:0000313" key="4">
    <source>
        <dbReference type="EMBL" id="MDR7665265.1"/>
    </source>
</evidence>
<dbReference type="SUPFAM" id="SSF52218">
    <property type="entry name" value="Flavoproteins"/>
    <property type="match status" value="1"/>
</dbReference>
<dbReference type="RefSeq" id="WP_310575292.1">
    <property type="nucleotide sequence ID" value="NZ_JAVKPK010000016.1"/>
</dbReference>
<evidence type="ECO:0000256" key="1">
    <source>
        <dbReference type="ARBA" id="ARBA00001966"/>
    </source>
</evidence>
<comment type="cofactor">
    <cofactor evidence="1">
        <name>[4Fe-4S] cluster</name>
        <dbReference type="ChEBI" id="CHEBI:49883"/>
    </cofactor>
</comment>
<sequence length="168" mass="18710">MAMKVLFLNCTLKKPPMISNTCALIDNSEAIFKEHSVESEIIRIIDNVAFGVSSDERGGDEWPLILEKITACDIPIIAFPIWVRVRSSVTRMVIERLDGTYVERRPQTRQYALHGKVAGVIVTGNEDGVHNVAGTTLFNRKYLAKLLKENSIPTNLKKLDEGAKKVSA</sequence>
<reference evidence="5" key="1">
    <citation type="submission" date="2023-07" db="EMBL/GenBank/DDBJ databases">
        <title>Whole-genome sequencing of a new Methanosarcina sp. Z-7115.</title>
        <authorList>
            <person name="Zhilina T.N."/>
            <person name="Merkel A.Y."/>
        </authorList>
    </citation>
    <scope>NUCLEOTIDE SEQUENCE [LARGE SCALE GENOMIC DNA]</scope>
    <source>
        <strain evidence="5">Z-7115</strain>
    </source>
</reference>
<protein>
    <submittedName>
        <fullName evidence="4">NAD(P)H-dependent oxidoreductase</fullName>
    </submittedName>
</protein>
<evidence type="ECO:0000259" key="3">
    <source>
        <dbReference type="Pfam" id="PF03358"/>
    </source>
</evidence>
<evidence type="ECO:0000313" key="5">
    <source>
        <dbReference type="Proteomes" id="UP001246244"/>
    </source>
</evidence>
<dbReference type="InterPro" id="IPR029039">
    <property type="entry name" value="Flavoprotein-like_sf"/>
</dbReference>
<keyword evidence="5" id="KW-1185">Reference proteome</keyword>
<comment type="caution">
    <text evidence="4">The sequence shown here is derived from an EMBL/GenBank/DDBJ whole genome shotgun (WGS) entry which is preliminary data.</text>
</comment>